<protein>
    <recommendedName>
        <fullName evidence="2">Fibronectin type-III domain-containing protein</fullName>
    </recommendedName>
</protein>
<dbReference type="Proteomes" id="UP000275408">
    <property type="component" value="Unassembled WGS sequence"/>
</dbReference>
<dbReference type="FunFam" id="2.60.40.10:FF:000028">
    <property type="entry name" value="Neuronal cell adhesion molecule"/>
    <property type="match status" value="1"/>
</dbReference>
<proteinExistence type="predicted"/>
<accession>A0A3M6TVC3</accession>
<evidence type="ECO:0000313" key="3">
    <source>
        <dbReference type="EMBL" id="RMX45228.1"/>
    </source>
</evidence>
<sequence>MVNNTYKSIFITWDAVPTNQTTDEIFGYEVEYSIIEGGQPAWEKRKVFSVPHVHFNLTGLIVNRRYEIKVRAYNQCGNGPSSEVLWVKTDERSR</sequence>
<reference evidence="3 4" key="1">
    <citation type="journal article" date="2018" name="Sci. Rep.">
        <title>Comparative analysis of the Pocillopora damicornis genome highlights role of immune system in coral evolution.</title>
        <authorList>
            <person name="Cunning R."/>
            <person name="Bay R.A."/>
            <person name="Gillette P."/>
            <person name="Baker A.C."/>
            <person name="Traylor-Knowles N."/>
        </authorList>
    </citation>
    <scope>NUCLEOTIDE SEQUENCE [LARGE SCALE GENOMIC DNA]</scope>
    <source>
        <strain evidence="3">RSMAS</strain>
        <tissue evidence="3">Whole animal</tissue>
    </source>
</reference>
<gene>
    <name evidence="3" type="ORF">pdam_00022526</name>
</gene>
<keyword evidence="1" id="KW-0677">Repeat</keyword>
<dbReference type="SUPFAM" id="SSF49265">
    <property type="entry name" value="Fibronectin type III"/>
    <property type="match status" value="1"/>
</dbReference>
<dbReference type="AlphaFoldDB" id="A0A3M6TVC3"/>
<dbReference type="InterPro" id="IPR036116">
    <property type="entry name" value="FN3_sf"/>
</dbReference>
<comment type="caution">
    <text evidence="3">The sequence shown here is derived from an EMBL/GenBank/DDBJ whole genome shotgun (WGS) entry which is preliminary data.</text>
</comment>
<name>A0A3M6TVC3_POCDA</name>
<evidence type="ECO:0000313" key="4">
    <source>
        <dbReference type="Proteomes" id="UP000275408"/>
    </source>
</evidence>
<evidence type="ECO:0000259" key="2">
    <source>
        <dbReference type="PROSITE" id="PS50853"/>
    </source>
</evidence>
<organism evidence="3 4">
    <name type="scientific">Pocillopora damicornis</name>
    <name type="common">Cauliflower coral</name>
    <name type="synonym">Millepora damicornis</name>
    <dbReference type="NCBI Taxonomy" id="46731"/>
    <lineage>
        <taxon>Eukaryota</taxon>
        <taxon>Metazoa</taxon>
        <taxon>Cnidaria</taxon>
        <taxon>Anthozoa</taxon>
        <taxon>Hexacorallia</taxon>
        <taxon>Scleractinia</taxon>
        <taxon>Astrocoeniina</taxon>
        <taxon>Pocilloporidae</taxon>
        <taxon>Pocillopora</taxon>
    </lineage>
</organism>
<keyword evidence="4" id="KW-1185">Reference proteome</keyword>
<dbReference type="InterPro" id="IPR013783">
    <property type="entry name" value="Ig-like_fold"/>
</dbReference>
<feature type="domain" description="Fibronectin type-III" evidence="2">
    <location>
        <begin position="1"/>
        <end position="92"/>
    </location>
</feature>
<evidence type="ECO:0000256" key="1">
    <source>
        <dbReference type="ARBA" id="ARBA00022737"/>
    </source>
</evidence>
<dbReference type="CDD" id="cd00063">
    <property type="entry name" value="FN3"/>
    <property type="match status" value="1"/>
</dbReference>
<dbReference type="EMBL" id="RCHS01002844">
    <property type="protein sequence ID" value="RMX45228.1"/>
    <property type="molecule type" value="Genomic_DNA"/>
</dbReference>
<dbReference type="InterPro" id="IPR003961">
    <property type="entry name" value="FN3_dom"/>
</dbReference>
<dbReference type="Pfam" id="PF00041">
    <property type="entry name" value="fn3"/>
    <property type="match status" value="1"/>
</dbReference>
<dbReference type="PROSITE" id="PS50853">
    <property type="entry name" value="FN3"/>
    <property type="match status" value="1"/>
</dbReference>
<dbReference type="Gene3D" id="2.60.40.10">
    <property type="entry name" value="Immunoglobulins"/>
    <property type="match status" value="1"/>
</dbReference>